<evidence type="ECO:0000313" key="8">
    <source>
        <dbReference type="Proteomes" id="UP000461010"/>
    </source>
</evidence>
<evidence type="ECO:0000256" key="1">
    <source>
        <dbReference type="ARBA" id="ARBA00004141"/>
    </source>
</evidence>
<comment type="similarity">
    <text evidence="5">Belongs to the 4-toluene sulfonate uptake permease (TSUP) (TC 2.A.102) family.</text>
</comment>
<comment type="subcellular location">
    <subcellularLocation>
        <location evidence="5">Cell membrane</location>
        <topology evidence="5">Multi-pass membrane protein</topology>
    </subcellularLocation>
    <subcellularLocation>
        <location evidence="1">Membrane</location>
        <topology evidence="1">Multi-pass membrane protein</topology>
    </subcellularLocation>
</comment>
<dbReference type="Proteomes" id="UP000472839">
    <property type="component" value="Unassembled WGS sequence"/>
</dbReference>
<feature type="transmembrane region" description="Helical" evidence="5">
    <location>
        <begin position="104"/>
        <end position="123"/>
    </location>
</feature>
<feature type="transmembrane region" description="Helical" evidence="5">
    <location>
        <begin position="53"/>
        <end position="72"/>
    </location>
</feature>
<dbReference type="PANTHER" id="PTHR43483">
    <property type="entry name" value="MEMBRANE TRANSPORTER PROTEIN HI_0806-RELATED"/>
    <property type="match status" value="1"/>
</dbReference>
<evidence type="ECO:0000256" key="3">
    <source>
        <dbReference type="ARBA" id="ARBA00022989"/>
    </source>
</evidence>
<feature type="transmembrane region" description="Helical" evidence="5">
    <location>
        <begin position="180"/>
        <end position="200"/>
    </location>
</feature>
<evidence type="ECO:0000313" key="9">
    <source>
        <dbReference type="Proteomes" id="UP000472839"/>
    </source>
</evidence>
<feature type="transmembrane region" description="Helical" evidence="5">
    <location>
        <begin position="79"/>
        <end position="98"/>
    </location>
</feature>
<dbReference type="AlphaFoldDB" id="A0A6L4WNA1"/>
<feature type="transmembrane region" description="Helical" evidence="5">
    <location>
        <begin position="144"/>
        <end position="168"/>
    </location>
</feature>
<feature type="transmembrane region" description="Helical" evidence="5">
    <location>
        <begin position="7"/>
        <end position="33"/>
    </location>
</feature>
<keyword evidence="2 5" id="KW-0812">Transmembrane</keyword>
<proteinExistence type="inferred from homology"/>
<reference evidence="8 9" key="1">
    <citation type="submission" date="2019-10" db="EMBL/GenBank/DDBJ databases">
        <title>Poseidonibacter ostreae sp. nov., isolated from the gut of the Ostrea denselamellosa.</title>
        <authorList>
            <person name="Choi A."/>
        </authorList>
    </citation>
    <scope>NUCLEOTIDE SEQUENCE [LARGE SCALE GENOMIC DNA]</scope>
    <source>
        <strain evidence="6 9">SJOD-M-33</strain>
        <strain evidence="7 8">SJOD-M-5</strain>
    </source>
</reference>
<dbReference type="EMBL" id="WFKJ01000055">
    <property type="protein sequence ID" value="KAB7888062.1"/>
    <property type="molecule type" value="Genomic_DNA"/>
</dbReference>
<evidence type="ECO:0000256" key="4">
    <source>
        <dbReference type="ARBA" id="ARBA00023136"/>
    </source>
</evidence>
<dbReference type="PANTHER" id="PTHR43483:SF3">
    <property type="entry name" value="MEMBRANE TRANSPORTER PROTEIN HI_0806-RELATED"/>
    <property type="match status" value="1"/>
</dbReference>
<evidence type="ECO:0000256" key="5">
    <source>
        <dbReference type="RuleBase" id="RU363041"/>
    </source>
</evidence>
<name>A0A6L4WNA1_9BACT</name>
<evidence type="ECO:0000313" key="6">
    <source>
        <dbReference type="EMBL" id="KAB7884581.1"/>
    </source>
</evidence>
<dbReference type="Pfam" id="PF01925">
    <property type="entry name" value="TauE"/>
    <property type="match status" value="1"/>
</dbReference>
<keyword evidence="3 5" id="KW-1133">Transmembrane helix</keyword>
<dbReference type="GO" id="GO:0005886">
    <property type="term" value="C:plasma membrane"/>
    <property type="evidence" value="ECO:0007669"/>
    <property type="project" value="UniProtKB-SubCell"/>
</dbReference>
<protein>
    <recommendedName>
        <fullName evidence="5">Probable membrane transporter protein</fullName>
    </recommendedName>
</protein>
<evidence type="ECO:0000256" key="2">
    <source>
        <dbReference type="ARBA" id="ARBA00022692"/>
    </source>
</evidence>
<organism evidence="6 9">
    <name type="scientific">Poseidonibacter ostreae</name>
    <dbReference type="NCBI Taxonomy" id="2654171"/>
    <lineage>
        <taxon>Bacteria</taxon>
        <taxon>Pseudomonadati</taxon>
        <taxon>Campylobacterota</taxon>
        <taxon>Epsilonproteobacteria</taxon>
        <taxon>Campylobacterales</taxon>
        <taxon>Arcobacteraceae</taxon>
        <taxon>Poseidonibacter</taxon>
    </lineage>
</organism>
<comment type="caution">
    <text evidence="6">The sequence shown here is derived from an EMBL/GenBank/DDBJ whole genome shotgun (WGS) entry which is preliminary data.</text>
</comment>
<accession>A0A6L4WNA1</accession>
<feature type="transmembrane region" description="Helical" evidence="5">
    <location>
        <begin position="212"/>
        <end position="234"/>
    </location>
</feature>
<dbReference type="RefSeq" id="WP_152191869.1">
    <property type="nucleotide sequence ID" value="NZ_WFKI01000042.1"/>
</dbReference>
<dbReference type="Proteomes" id="UP000461010">
    <property type="component" value="Unassembled WGS sequence"/>
</dbReference>
<evidence type="ECO:0000313" key="7">
    <source>
        <dbReference type="EMBL" id="KAB7888062.1"/>
    </source>
</evidence>
<keyword evidence="8" id="KW-1185">Reference proteome</keyword>
<keyword evidence="4 5" id="KW-0472">Membrane</keyword>
<keyword evidence="5" id="KW-1003">Cell membrane</keyword>
<gene>
    <name evidence="7" type="ORF">GBG18_13470</name>
    <name evidence="6" type="ORF">GBG19_15550</name>
</gene>
<dbReference type="EMBL" id="WFKK01000079">
    <property type="protein sequence ID" value="KAB7884581.1"/>
    <property type="molecule type" value="Genomic_DNA"/>
</dbReference>
<sequence>MLDLEMILQLILLGGLVGVVSGLFGIGGGGIIVPSLTSIFLLQGIDEQNVVHFALGTSMAIIVITSLSSVLAQQKKKAIIWNISKMMVPGIFVGTFLSTFIASLLNSVTLSIIFTSFMLYSSIKMFLNNESDIKKKVFNKKIQFFAGSLIGGLSALVSIGGGILSVPYLLLQNIDIKKAIATSSSLGLFIAISGTLGYIVNGWSYNSFDQLLVGYVSLPALLFVGITSYLTAPIGVKLLHRFDVSLMKRLFSLIPFLLSIRMIFELI</sequence>
<dbReference type="InterPro" id="IPR002781">
    <property type="entry name" value="TM_pro_TauE-like"/>
</dbReference>